<protein>
    <submittedName>
        <fullName evidence="1">Uncharacterized protein</fullName>
    </submittedName>
</protein>
<gene>
    <name evidence="1" type="ORF">Vbra_17547</name>
</gene>
<organism evidence="1 2">
    <name type="scientific">Vitrella brassicaformis (strain CCMP3155)</name>
    <dbReference type="NCBI Taxonomy" id="1169540"/>
    <lineage>
        <taxon>Eukaryota</taxon>
        <taxon>Sar</taxon>
        <taxon>Alveolata</taxon>
        <taxon>Colpodellida</taxon>
        <taxon>Vitrellaceae</taxon>
        <taxon>Vitrella</taxon>
    </lineage>
</organism>
<sequence length="105" mass="11834">MCGRGERLRLAGEVSTVAKRTNPASTLFGSQLSLPTLRAMRALIQRSPASGGELYFQLQQDQTRFTRYVKTAVSALTEYNLKIERYHAMAKPWPSPSPWRFPVSC</sequence>
<proteinExistence type="predicted"/>
<keyword evidence="2" id="KW-1185">Reference proteome</keyword>
<evidence type="ECO:0000313" key="1">
    <source>
        <dbReference type="EMBL" id="CEM27740.1"/>
    </source>
</evidence>
<dbReference type="EMBL" id="CDMY01000641">
    <property type="protein sequence ID" value="CEM27740.1"/>
    <property type="molecule type" value="Genomic_DNA"/>
</dbReference>
<name>A0A0G4GEC5_VITBC</name>
<dbReference type="AlphaFoldDB" id="A0A0G4GEC5"/>
<evidence type="ECO:0000313" key="2">
    <source>
        <dbReference type="Proteomes" id="UP000041254"/>
    </source>
</evidence>
<accession>A0A0G4GEC5</accession>
<dbReference type="Proteomes" id="UP000041254">
    <property type="component" value="Unassembled WGS sequence"/>
</dbReference>
<dbReference type="VEuPathDB" id="CryptoDB:Vbra_17547"/>
<reference evidence="1 2" key="1">
    <citation type="submission" date="2014-11" db="EMBL/GenBank/DDBJ databases">
        <authorList>
            <person name="Zhu J."/>
            <person name="Qi W."/>
            <person name="Song R."/>
        </authorList>
    </citation>
    <scope>NUCLEOTIDE SEQUENCE [LARGE SCALE GENOMIC DNA]</scope>
</reference>
<dbReference type="InParanoid" id="A0A0G4GEC5"/>